<dbReference type="AlphaFoldDB" id="A0A0F9T7K7"/>
<proteinExistence type="inferred from homology"/>
<evidence type="ECO:0000313" key="7">
    <source>
        <dbReference type="EMBL" id="KKN77195.1"/>
    </source>
</evidence>
<sequence>MCERDGPPRIEFFDFDVVDERRREALMAMGNGVLSCRASSPESSMTGPSAGHYPGLYRAGWYDEAPREVNGRNVKLGALVNLPDPFGLSIALEDGAWFDLHDTEIREYRQSLDLEQGVVERHISFTLAGHELRLHERRFVSMADPLLAVLHWTLDTTDALPTVRLRSTLNGAVINGLVDRNRIYEGRRLNTRRFQQDSGGRAVLLAGLCEARRRVVVASRTTSASLEAELDWQAHEQNQRLTLDACCSLPAGGCLSLEKRVIVQLDHELPENDLEACRQALQRVPQKPFGQLLAEHRQAWAGLWQQLSLRAQDAELHTLLRFSAYHVLQTVSTQGIVCDQGVPARGWHEGYFGQIFWDEIFLSPYLATHFPQAVRSLLDYRYQRLDVARDRARRVGLRGAMFPWRSARSGEEETPPFQYYPLSGHWIADPTHLQLHVGAAVAYDAWQLYLATGERALLTGSVGELIIEVARFWSSLARYDASRERYVICGVIGPDEYHNSYPDADKPGLDNNAYTNLMAVWTLCRALDVLALLGDQGQALRQRLDLEPQELRRWEDISRRMYLPFLDGGIISQFEGYEKLLPAPEKWLTEERPRLDWMLEARHDSCDRYQLSKQADVLMILHLFRPAELRELFNRLGYPWSPDAIRRTANYHLARITHESSLSKMVCAGALAHIDPAASWCHFRECLRTDLDQPSEGGTLEGIHLGAMAGSLDVLQRHYLGIHLTVDGIWLFPAAPPDLDGVSLMLEYRGIRLTVTLSGKRVRMERGDKHGTPVTIIHAGGSRQLGPGDHLEVSSCEPLIQPDQR</sequence>
<dbReference type="PANTHER" id="PTHR11051">
    <property type="entry name" value="GLYCOSYL HYDROLASE-RELATED"/>
    <property type="match status" value="1"/>
</dbReference>
<name>A0A0F9T7K7_9ZZZZ</name>
<dbReference type="InterPro" id="IPR008928">
    <property type="entry name" value="6-hairpin_glycosidase_sf"/>
</dbReference>
<dbReference type="Gene3D" id="2.60.420.10">
    <property type="entry name" value="Maltose phosphorylase, domain 3"/>
    <property type="match status" value="1"/>
</dbReference>
<organism evidence="7">
    <name type="scientific">marine sediment metagenome</name>
    <dbReference type="NCBI Taxonomy" id="412755"/>
    <lineage>
        <taxon>unclassified sequences</taxon>
        <taxon>metagenomes</taxon>
        <taxon>ecological metagenomes</taxon>
    </lineage>
</organism>
<dbReference type="InterPro" id="IPR012341">
    <property type="entry name" value="6hp_glycosidase-like_sf"/>
</dbReference>
<dbReference type="GO" id="GO:0004553">
    <property type="term" value="F:hydrolase activity, hydrolyzing O-glycosyl compounds"/>
    <property type="evidence" value="ECO:0007669"/>
    <property type="project" value="TreeGrafter"/>
</dbReference>
<dbReference type="InterPro" id="IPR011013">
    <property type="entry name" value="Gal_mutarotase_sf_dom"/>
</dbReference>
<feature type="domain" description="Glycoside hydrolase family 65 central catalytic" evidence="4">
    <location>
        <begin position="321"/>
        <end position="712"/>
    </location>
</feature>
<keyword evidence="3" id="KW-0808">Transferase</keyword>
<dbReference type="Gene3D" id="2.70.98.40">
    <property type="entry name" value="Glycoside hydrolase, family 65, N-terminal domain"/>
    <property type="match status" value="1"/>
</dbReference>
<reference evidence="7" key="1">
    <citation type="journal article" date="2015" name="Nature">
        <title>Complex archaea that bridge the gap between prokaryotes and eukaryotes.</title>
        <authorList>
            <person name="Spang A."/>
            <person name="Saw J.H."/>
            <person name="Jorgensen S.L."/>
            <person name="Zaremba-Niedzwiedzka K."/>
            <person name="Martijn J."/>
            <person name="Lind A.E."/>
            <person name="van Eijk R."/>
            <person name="Schleper C."/>
            <person name="Guy L."/>
            <person name="Ettema T.J."/>
        </authorList>
    </citation>
    <scope>NUCLEOTIDE SEQUENCE</scope>
</reference>
<evidence type="ECO:0000259" key="4">
    <source>
        <dbReference type="Pfam" id="PF03632"/>
    </source>
</evidence>
<dbReference type="GO" id="GO:0030246">
    <property type="term" value="F:carbohydrate binding"/>
    <property type="evidence" value="ECO:0007669"/>
    <property type="project" value="InterPro"/>
</dbReference>
<dbReference type="GO" id="GO:0016757">
    <property type="term" value="F:glycosyltransferase activity"/>
    <property type="evidence" value="ECO:0007669"/>
    <property type="project" value="UniProtKB-KW"/>
</dbReference>
<dbReference type="InterPro" id="IPR005194">
    <property type="entry name" value="Glyco_hydro_65_C"/>
</dbReference>
<comment type="similarity">
    <text evidence="1">Belongs to the glycosyl hydrolase 65 family.</text>
</comment>
<dbReference type="Pfam" id="PF03633">
    <property type="entry name" value="Glyco_hydro_65C"/>
    <property type="match status" value="1"/>
</dbReference>
<dbReference type="Pfam" id="PF03636">
    <property type="entry name" value="Glyco_hydro_65N"/>
    <property type="match status" value="1"/>
</dbReference>
<protein>
    <recommendedName>
        <fullName evidence="8">Glycoside hydrolase family 65 central catalytic domain-containing protein</fullName>
    </recommendedName>
</protein>
<comment type="caution">
    <text evidence="7">The sequence shown here is derived from an EMBL/GenBank/DDBJ whole genome shotgun (WGS) entry which is preliminary data.</text>
</comment>
<dbReference type="Gene3D" id="1.50.10.10">
    <property type="match status" value="1"/>
</dbReference>
<feature type="domain" description="Glycoside hydrolase family 65 C-terminal" evidence="5">
    <location>
        <begin position="727"/>
        <end position="781"/>
    </location>
</feature>
<dbReference type="EMBL" id="LAZR01000283">
    <property type="protein sequence ID" value="KKN77195.1"/>
    <property type="molecule type" value="Genomic_DNA"/>
</dbReference>
<dbReference type="PIRSF" id="PIRSF036289">
    <property type="entry name" value="Glycosyl_hydrolase_malt_phosph"/>
    <property type="match status" value="1"/>
</dbReference>
<dbReference type="InterPro" id="IPR005196">
    <property type="entry name" value="Glyco_hydro_65_N"/>
</dbReference>
<evidence type="ECO:0008006" key="8">
    <source>
        <dbReference type="Google" id="ProtNLM"/>
    </source>
</evidence>
<keyword evidence="2" id="KW-0328">Glycosyltransferase</keyword>
<feature type="domain" description="Glycoside hydrolase family 65 N-terminal" evidence="6">
    <location>
        <begin position="14"/>
        <end position="263"/>
    </location>
</feature>
<dbReference type="SUPFAM" id="SSF48208">
    <property type="entry name" value="Six-hairpin glycosidases"/>
    <property type="match status" value="1"/>
</dbReference>
<accession>A0A0F9T7K7</accession>
<dbReference type="InterPro" id="IPR005195">
    <property type="entry name" value="Glyco_hydro_65_M"/>
</dbReference>
<dbReference type="InterPro" id="IPR017045">
    <property type="entry name" value="Malt_Pase/Glycosyl_Hdrlase"/>
</dbReference>
<evidence type="ECO:0000259" key="6">
    <source>
        <dbReference type="Pfam" id="PF03636"/>
    </source>
</evidence>
<evidence type="ECO:0000259" key="5">
    <source>
        <dbReference type="Pfam" id="PF03633"/>
    </source>
</evidence>
<gene>
    <name evidence="7" type="ORF">LCGC14_0362870</name>
</gene>
<evidence type="ECO:0000256" key="2">
    <source>
        <dbReference type="ARBA" id="ARBA00022676"/>
    </source>
</evidence>
<dbReference type="Pfam" id="PF03632">
    <property type="entry name" value="Glyco_hydro_65m"/>
    <property type="match status" value="1"/>
</dbReference>
<evidence type="ECO:0000256" key="1">
    <source>
        <dbReference type="ARBA" id="ARBA00006768"/>
    </source>
</evidence>
<evidence type="ECO:0000256" key="3">
    <source>
        <dbReference type="ARBA" id="ARBA00022679"/>
    </source>
</evidence>
<dbReference type="SUPFAM" id="SSF74650">
    <property type="entry name" value="Galactose mutarotase-like"/>
    <property type="match status" value="1"/>
</dbReference>
<dbReference type="PANTHER" id="PTHR11051:SF8">
    <property type="entry name" value="PROTEIN-GLUCOSYLGALACTOSYLHYDROXYLYSINE GLUCOSIDASE"/>
    <property type="match status" value="1"/>
</dbReference>
<dbReference type="GO" id="GO:0005975">
    <property type="term" value="P:carbohydrate metabolic process"/>
    <property type="evidence" value="ECO:0007669"/>
    <property type="project" value="InterPro"/>
</dbReference>
<dbReference type="InterPro" id="IPR037018">
    <property type="entry name" value="GH65_N"/>
</dbReference>